<dbReference type="Proteomes" id="UP001274830">
    <property type="component" value="Unassembled WGS sequence"/>
</dbReference>
<dbReference type="PANTHER" id="PTHR10622">
    <property type="entry name" value="HET DOMAIN-CONTAINING PROTEIN"/>
    <property type="match status" value="1"/>
</dbReference>
<feature type="domain" description="Heterokaryon incompatibility" evidence="1">
    <location>
        <begin position="24"/>
        <end position="112"/>
    </location>
</feature>
<name>A0AAE0WR13_9PEZI</name>
<dbReference type="Pfam" id="PF06985">
    <property type="entry name" value="HET"/>
    <property type="match status" value="1"/>
</dbReference>
<keyword evidence="3" id="KW-1185">Reference proteome</keyword>
<proteinExistence type="predicted"/>
<gene>
    <name evidence="2" type="ORF">LTR78_003692</name>
</gene>
<evidence type="ECO:0000259" key="1">
    <source>
        <dbReference type="Pfam" id="PF06985"/>
    </source>
</evidence>
<comment type="caution">
    <text evidence="2">The sequence shown here is derived from an EMBL/GenBank/DDBJ whole genome shotgun (WGS) entry which is preliminary data.</text>
</comment>
<dbReference type="AlphaFoldDB" id="A0AAE0WR13"/>
<sequence length="466" mass="53747">MPIRLLHTKDLTFKDCRGTRIPRYAILSHRWRDSEISYQDFMERQSNRGHGQVGFHQGHDKVKNFCQMASDRGFYYVWIDTCCIDKKSSAELTEALNSMWEWYRQADECYAFLWDLPNLQRTRGQPSTPEIDKALRVSDWFTRAWTLQELLAPTKLYIVTREWQILGSRDGGLTPILSEITGIAPQYLTGHTNVHSASIATRMSWAARRTATEIEDTAYCLLGIFDVNMPLLYGEREKAFMRLQREIILKSDDESIFAWRDSGRTSGMLARWPTCFADSGHVVVLSVSPTLRLHYHISNKGLELQVPRNEVEPREIKQREINPARDDFVYEPAPMFVNKAGSKTVHLACEAVTNERGSSRRIIGIQLRSQGHAWHRVNCDKWEEVRQTPMRSETLKAKYYVIQPDAVCGIVAYNIYQPCHPLCICPVFVDEDLPITSQSNAWYGIPRRAYGLGVDSFRRAKEGMQI</sequence>
<dbReference type="PANTHER" id="PTHR10622:SF10">
    <property type="entry name" value="HET DOMAIN-CONTAINING PROTEIN"/>
    <property type="match status" value="1"/>
</dbReference>
<dbReference type="EMBL" id="JAUTXT010000010">
    <property type="protein sequence ID" value="KAK3676416.1"/>
    <property type="molecule type" value="Genomic_DNA"/>
</dbReference>
<dbReference type="InterPro" id="IPR010730">
    <property type="entry name" value="HET"/>
</dbReference>
<reference evidence="2" key="1">
    <citation type="submission" date="2023-07" db="EMBL/GenBank/DDBJ databases">
        <title>Black Yeasts Isolated from many extreme environments.</title>
        <authorList>
            <person name="Coleine C."/>
            <person name="Stajich J.E."/>
            <person name="Selbmann L."/>
        </authorList>
    </citation>
    <scope>NUCLEOTIDE SEQUENCE</scope>
    <source>
        <strain evidence="2">CCFEE 5485</strain>
    </source>
</reference>
<organism evidence="2 3">
    <name type="scientific">Recurvomyces mirabilis</name>
    <dbReference type="NCBI Taxonomy" id="574656"/>
    <lineage>
        <taxon>Eukaryota</taxon>
        <taxon>Fungi</taxon>
        <taxon>Dikarya</taxon>
        <taxon>Ascomycota</taxon>
        <taxon>Pezizomycotina</taxon>
        <taxon>Dothideomycetes</taxon>
        <taxon>Dothideomycetidae</taxon>
        <taxon>Mycosphaerellales</taxon>
        <taxon>Teratosphaeriaceae</taxon>
        <taxon>Recurvomyces</taxon>
    </lineage>
</organism>
<accession>A0AAE0WR13</accession>
<evidence type="ECO:0000313" key="2">
    <source>
        <dbReference type="EMBL" id="KAK3676416.1"/>
    </source>
</evidence>
<evidence type="ECO:0000313" key="3">
    <source>
        <dbReference type="Proteomes" id="UP001274830"/>
    </source>
</evidence>
<protein>
    <recommendedName>
        <fullName evidence="1">Heterokaryon incompatibility domain-containing protein</fullName>
    </recommendedName>
</protein>